<evidence type="ECO:0000313" key="3">
    <source>
        <dbReference type="EMBL" id="KDP27563.1"/>
    </source>
</evidence>
<evidence type="ECO:0000256" key="1">
    <source>
        <dbReference type="SAM" id="MobiDB-lite"/>
    </source>
</evidence>
<dbReference type="GO" id="GO:0003676">
    <property type="term" value="F:nucleic acid binding"/>
    <property type="evidence" value="ECO:0007669"/>
    <property type="project" value="InterPro"/>
</dbReference>
<accession>A0A067JXL3</accession>
<evidence type="ECO:0000259" key="2">
    <source>
        <dbReference type="PROSITE" id="PS50174"/>
    </source>
</evidence>
<keyword evidence="4" id="KW-1185">Reference proteome</keyword>
<dbReference type="AlphaFoldDB" id="A0A067JXL3"/>
<dbReference type="EMBL" id="KK914815">
    <property type="protein sequence ID" value="KDP27563.1"/>
    <property type="molecule type" value="Genomic_DNA"/>
</dbReference>
<gene>
    <name evidence="3" type="ORF">JCGZ_20115</name>
</gene>
<organism evidence="3 4">
    <name type="scientific">Jatropha curcas</name>
    <name type="common">Barbados nut</name>
    <dbReference type="NCBI Taxonomy" id="180498"/>
    <lineage>
        <taxon>Eukaryota</taxon>
        <taxon>Viridiplantae</taxon>
        <taxon>Streptophyta</taxon>
        <taxon>Embryophyta</taxon>
        <taxon>Tracheophyta</taxon>
        <taxon>Spermatophyta</taxon>
        <taxon>Magnoliopsida</taxon>
        <taxon>eudicotyledons</taxon>
        <taxon>Gunneridae</taxon>
        <taxon>Pentapetalae</taxon>
        <taxon>rosids</taxon>
        <taxon>fabids</taxon>
        <taxon>Malpighiales</taxon>
        <taxon>Euphorbiaceae</taxon>
        <taxon>Crotonoideae</taxon>
        <taxon>Jatropheae</taxon>
        <taxon>Jatropha</taxon>
    </lineage>
</organism>
<dbReference type="InterPro" id="IPR000467">
    <property type="entry name" value="G_patch_dom"/>
</dbReference>
<name>A0A067JXL3_JATCU</name>
<reference evidence="3 4" key="1">
    <citation type="journal article" date="2014" name="PLoS ONE">
        <title>Global Analysis of Gene Expression Profiles in Physic Nut (Jatropha curcas L.) Seedlings Exposed to Salt Stress.</title>
        <authorList>
            <person name="Zhang L."/>
            <person name="Zhang C."/>
            <person name="Wu P."/>
            <person name="Chen Y."/>
            <person name="Li M."/>
            <person name="Jiang H."/>
            <person name="Wu G."/>
        </authorList>
    </citation>
    <scope>NUCLEOTIDE SEQUENCE [LARGE SCALE GENOMIC DNA]</scope>
    <source>
        <strain evidence="4">cv. GZQX0401</strain>
        <tissue evidence="3">Young leaves</tissue>
    </source>
</reference>
<evidence type="ECO:0000313" key="4">
    <source>
        <dbReference type="Proteomes" id="UP000027138"/>
    </source>
</evidence>
<sequence length="134" mass="15608">MMKKMQWKYGKGLGRDLQGRFEPVPSSHGQQGRRGLGYSESRKKEKYEVQSLMKEPGLNKIFFVPEASGEFQSRGKTYPGLEIFIMDFDEQLIKSPEPSFEQLVDSSWLAWFKQAVALNGHRRYLNLKISWDWG</sequence>
<dbReference type="Proteomes" id="UP000027138">
    <property type="component" value="Unassembled WGS sequence"/>
</dbReference>
<proteinExistence type="predicted"/>
<protein>
    <recommendedName>
        <fullName evidence="2">G-patch domain-containing protein</fullName>
    </recommendedName>
</protein>
<dbReference type="Pfam" id="PF01585">
    <property type="entry name" value="G-patch"/>
    <property type="match status" value="1"/>
</dbReference>
<feature type="region of interest" description="Disordered" evidence="1">
    <location>
        <begin position="1"/>
        <end position="42"/>
    </location>
</feature>
<feature type="domain" description="G-patch" evidence="2">
    <location>
        <begin position="1"/>
        <end position="41"/>
    </location>
</feature>
<dbReference type="OrthoDB" id="9900537at2759"/>
<dbReference type="PROSITE" id="PS50174">
    <property type="entry name" value="G_PATCH"/>
    <property type="match status" value="1"/>
</dbReference>